<dbReference type="PROSITE" id="PS00108">
    <property type="entry name" value="PROTEIN_KINASE_ST"/>
    <property type="match status" value="1"/>
</dbReference>
<evidence type="ECO:0000256" key="9">
    <source>
        <dbReference type="ARBA" id="ARBA00022737"/>
    </source>
</evidence>
<keyword evidence="7" id="KW-0812">Transmembrane</keyword>
<dbReference type="FunFam" id="1.10.510.10:FF:000146">
    <property type="entry name" value="LRR receptor-like serine/threonine-protein kinase IOS1"/>
    <property type="match status" value="1"/>
</dbReference>
<dbReference type="GO" id="GO:0005524">
    <property type="term" value="F:ATP binding"/>
    <property type="evidence" value="ECO:0007669"/>
    <property type="project" value="UniProtKB-UniRule"/>
</dbReference>
<dbReference type="PANTHER" id="PTHR45631:SF202">
    <property type="entry name" value="SENESCENCE-INDUCED RECEPTOR-LIKE SERINE_THREONINE-PROTEIN KINASE"/>
    <property type="match status" value="1"/>
</dbReference>
<accession>A0A6P5WEN0</accession>
<dbReference type="RefSeq" id="XP_022714523.1">
    <property type="nucleotide sequence ID" value="XM_022858788.1"/>
</dbReference>
<evidence type="ECO:0000313" key="23">
    <source>
        <dbReference type="RefSeq" id="XP_022714523.1"/>
    </source>
</evidence>
<dbReference type="Gene3D" id="3.30.200.20">
    <property type="entry name" value="Phosphorylase Kinase, domain 1"/>
    <property type="match status" value="1"/>
</dbReference>
<keyword evidence="9" id="KW-0677">Repeat</keyword>
<evidence type="ECO:0000256" key="18">
    <source>
        <dbReference type="PROSITE-ProRule" id="PRU10141"/>
    </source>
</evidence>
<dbReference type="GO" id="GO:0016020">
    <property type="term" value="C:membrane"/>
    <property type="evidence" value="ECO:0007669"/>
    <property type="project" value="UniProtKB-SubCell"/>
</dbReference>
<evidence type="ECO:0000256" key="11">
    <source>
        <dbReference type="ARBA" id="ARBA00022777"/>
    </source>
</evidence>
<evidence type="ECO:0000259" key="21">
    <source>
        <dbReference type="PROSITE" id="PS50011"/>
    </source>
</evidence>
<keyword evidence="8 20" id="KW-0732">Signal</keyword>
<evidence type="ECO:0000256" key="16">
    <source>
        <dbReference type="ARBA" id="ARBA00047899"/>
    </source>
</evidence>
<dbReference type="FunFam" id="3.80.10.10:FF:000129">
    <property type="entry name" value="Leucine-rich repeat receptor-like kinase"/>
    <property type="match status" value="1"/>
</dbReference>
<dbReference type="OrthoDB" id="2017114at2759"/>
<evidence type="ECO:0000256" key="3">
    <source>
        <dbReference type="ARBA" id="ARBA00022527"/>
    </source>
</evidence>
<dbReference type="Pfam" id="PF00560">
    <property type="entry name" value="LRR_1"/>
    <property type="match status" value="1"/>
</dbReference>
<keyword evidence="3" id="KW-0723">Serine/threonine-protein kinase</keyword>
<dbReference type="GO" id="GO:0004674">
    <property type="term" value="F:protein serine/threonine kinase activity"/>
    <property type="evidence" value="ECO:0007669"/>
    <property type="project" value="UniProtKB-KW"/>
</dbReference>
<dbReference type="PROSITE" id="PS00107">
    <property type="entry name" value="PROTEIN_KINASE_ATP"/>
    <property type="match status" value="1"/>
</dbReference>
<gene>
    <name evidence="23" type="primary">LOC111274152</name>
</gene>
<keyword evidence="5" id="KW-0433">Leucine-rich repeat</keyword>
<dbReference type="InterPro" id="IPR000719">
    <property type="entry name" value="Prot_kinase_dom"/>
</dbReference>
<keyword evidence="14" id="KW-0472">Membrane</keyword>
<keyword evidence="22" id="KW-1185">Reference proteome</keyword>
<dbReference type="AlphaFoldDB" id="A0A6P5WEN0"/>
<dbReference type="InterPro" id="IPR001611">
    <property type="entry name" value="Leu-rich_rpt"/>
</dbReference>
<name>A0A6P5WEN0_DURZI</name>
<dbReference type="InterPro" id="IPR017441">
    <property type="entry name" value="Protein_kinase_ATP_BS"/>
</dbReference>
<feature type="binding site" evidence="18">
    <location>
        <position position="623"/>
    </location>
    <ligand>
        <name>ATP</name>
        <dbReference type="ChEBI" id="CHEBI:30616"/>
    </ligand>
</feature>
<proteinExistence type="predicted"/>
<evidence type="ECO:0000256" key="8">
    <source>
        <dbReference type="ARBA" id="ARBA00022729"/>
    </source>
</evidence>
<keyword evidence="6" id="KW-0808">Transferase</keyword>
<dbReference type="PROSITE" id="PS50011">
    <property type="entry name" value="PROTEIN_KINASE_DOM"/>
    <property type="match status" value="1"/>
</dbReference>
<comment type="catalytic activity">
    <reaction evidence="16">
        <text>L-threonyl-[protein] + ATP = O-phospho-L-threonyl-[protein] + ADP + H(+)</text>
        <dbReference type="Rhea" id="RHEA:46608"/>
        <dbReference type="Rhea" id="RHEA-COMP:11060"/>
        <dbReference type="Rhea" id="RHEA-COMP:11605"/>
        <dbReference type="ChEBI" id="CHEBI:15378"/>
        <dbReference type="ChEBI" id="CHEBI:30013"/>
        <dbReference type="ChEBI" id="CHEBI:30616"/>
        <dbReference type="ChEBI" id="CHEBI:61977"/>
        <dbReference type="ChEBI" id="CHEBI:456216"/>
        <dbReference type="EC" id="2.7.11.1"/>
    </reaction>
</comment>
<dbReference type="Gene3D" id="1.10.510.10">
    <property type="entry name" value="Transferase(Phosphotransferase) domain 1"/>
    <property type="match status" value="1"/>
</dbReference>
<feature type="region of interest" description="Disordered" evidence="19">
    <location>
        <begin position="230"/>
        <end position="255"/>
    </location>
</feature>
<dbReference type="Gene3D" id="3.80.10.10">
    <property type="entry name" value="Ribonuclease Inhibitor"/>
    <property type="match status" value="1"/>
</dbReference>
<feature type="domain" description="Protein kinase" evidence="21">
    <location>
        <begin position="596"/>
        <end position="870"/>
    </location>
</feature>
<evidence type="ECO:0000256" key="10">
    <source>
        <dbReference type="ARBA" id="ARBA00022741"/>
    </source>
</evidence>
<dbReference type="SMART" id="SM00220">
    <property type="entry name" value="S_TKc"/>
    <property type="match status" value="1"/>
</dbReference>
<comment type="catalytic activity">
    <reaction evidence="17">
        <text>L-seryl-[protein] + ATP = O-phospho-L-seryl-[protein] + ADP + H(+)</text>
        <dbReference type="Rhea" id="RHEA:17989"/>
        <dbReference type="Rhea" id="RHEA-COMP:9863"/>
        <dbReference type="Rhea" id="RHEA-COMP:11604"/>
        <dbReference type="ChEBI" id="CHEBI:15378"/>
        <dbReference type="ChEBI" id="CHEBI:29999"/>
        <dbReference type="ChEBI" id="CHEBI:30616"/>
        <dbReference type="ChEBI" id="CHEBI:83421"/>
        <dbReference type="ChEBI" id="CHEBI:456216"/>
        <dbReference type="EC" id="2.7.11.1"/>
    </reaction>
</comment>
<dbReference type="EC" id="2.7.11.1" evidence="2"/>
<keyword evidence="15" id="KW-0675">Receptor</keyword>
<dbReference type="InterPro" id="IPR011009">
    <property type="entry name" value="Kinase-like_dom_sf"/>
</dbReference>
<dbReference type="InterPro" id="IPR001245">
    <property type="entry name" value="Ser-Thr/Tyr_kinase_cat_dom"/>
</dbReference>
<evidence type="ECO:0000256" key="14">
    <source>
        <dbReference type="ARBA" id="ARBA00023136"/>
    </source>
</evidence>
<keyword evidence="4" id="KW-0597">Phosphoprotein</keyword>
<organism evidence="22 23">
    <name type="scientific">Durio zibethinus</name>
    <name type="common">Durian</name>
    <dbReference type="NCBI Taxonomy" id="66656"/>
    <lineage>
        <taxon>Eukaryota</taxon>
        <taxon>Viridiplantae</taxon>
        <taxon>Streptophyta</taxon>
        <taxon>Embryophyta</taxon>
        <taxon>Tracheophyta</taxon>
        <taxon>Spermatophyta</taxon>
        <taxon>Magnoliopsida</taxon>
        <taxon>eudicotyledons</taxon>
        <taxon>Gunneridae</taxon>
        <taxon>Pentapetalae</taxon>
        <taxon>rosids</taxon>
        <taxon>malvids</taxon>
        <taxon>Malvales</taxon>
        <taxon>Malvaceae</taxon>
        <taxon>Helicteroideae</taxon>
        <taxon>Durio</taxon>
    </lineage>
</organism>
<dbReference type="Pfam" id="PF07714">
    <property type="entry name" value="PK_Tyr_Ser-Thr"/>
    <property type="match status" value="1"/>
</dbReference>
<feature type="signal peptide" evidence="20">
    <location>
        <begin position="1"/>
        <end position="22"/>
    </location>
</feature>
<evidence type="ECO:0000313" key="22">
    <source>
        <dbReference type="Proteomes" id="UP000515121"/>
    </source>
</evidence>
<evidence type="ECO:0000256" key="17">
    <source>
        <dbReference type="ARBA" id="ARBA00048679"/>
    </source>
</evidence>
<dbReference type="Pfam" id="PF12819">
    <property type="entry name" value="Malectin_like"/>
    <property type="match status" value="1"/>
</dbReference>
<comment type="subcellular location">
    <subcellularLocation>
        <location evidence="1">Membrane</location>
        <topology evidence="1">Single-pass membrane protein</topology>
    </subcellularLocation>
</comment>
<reference evidence="23" key="1">
    <citation type="submission" date="2025-08" db="UniProtKB">
        <authorList>
            <consortium name="RefSeq"/>
        </authorList>
    </citation>
    <scope>IDENTIFICATION</scope>
    <source>
        <tissue evidence="23">Fruit stalk</tissue>
    </source>
</reference>
<dbReference type="SUPFAM" id="SSF56112">
    <property type="entry name" value="Protein kinase-like (PK-like)"/>
    <property type="match status" value="1"/>
</dbReference>
<dbReference type="InterPro" id="IPR024788">
    <property type="entry name" value="Malectin-like_Carb-bd_dom"/>
</dbReference>
<evidence type="ECO:0000256" key="19">
    <source>
        <dbReference type="SAM" id="MobiDB-lite"/>
    </source>
</evidence>
<evidence type="ECO:0000256" key="2">
    <source>
        <dbReference type="ARBA" id="ARBA00012513"/>
    </source>
</evidence>
<sequence length="904" mass="101526">MRMRSHFLLFSIFALQVLLIHAQDQSGFISLDCGLPGGSSYNETTTGITYTSDAPYIQTGKSNRISDQSNSGKQQQLLEYLRSFTEGDRNCYMLNLTKGDKYLIRLTFMYGNYDAKNEAPEFDLHLGPKLWATIVFQNASTLIVKEIIHALQSNYLHVCLVNTGKGIPIVSALELRPLKNTTYNTQSEKESLELFFRNDFGSTFSKICLRFPEDVYDRVWTPYQRNDLGQISTSSPVRPNSDYDPPSLGMRTASTPANASQPLNFSVQYSDSNSSFYFYMYLAELEELQANQSREFIIYLNDALWFGPFSPTYLRADTILSIQPGEGGQFSMVKTERSTHPPILNAFEAYKVKKLLQSQTFQKDVDATMNIKSMYGVTTNKNWQGDPCAPQEYSWEGLICNYEDSNPPGIISLNLSSSGLTGEIPLNIVNLTQLQYLDLSNNNLSGPVPEFLTQLQTLTFLNLERNALNGSVPAGLIEKSNRGLLQLQKLYVPDGSCYLLVFLLSKSNYFFSLPTELMIKCGRKSNSLYKGLMHDNEEQHWSCSLSHGGLKGENHPVGQNFQNISSKMIVVSRKPYQNIELKNRDFTYSDVQRITNKFERVIGKGGFGTVYHGCLGDTEVAVKMLSESSSQGYKQFEPEVELLSRVHNRNFTTLIGYCDDVSIRDTNIRLIYEYMAKGNLLEYLSDSSSSVLNWERKLRIALEAAQGYDYLHHGCKPPIIHRDVKSTNILLTENLQAKLSDFGLSKSLEGVSYVSTVVVGTPGYLDPEYSTTNRLTEKSDVYSFGVVLLEIITNRPAIARNIDEPAHISHWVGSMLSNGDVENIVDSRLQGDFEINSVQKAIDVAMACLSPASKERPTMNYVVMELSECLLAEISRTRGVNEDGSLESISMGSLNFDSDITLPR</sequence>
<dbReference type="InterPro" id="IPR008271">
    <property type="entry name" value="Ser/Thr_kinase_AS"/>
</dbReference>
<protein>
    <recommendedName>
        <fullName evidence="2">non-specific serine/threonine protein kinase</fullName>
        <ecNumber evidence="2">2.7.11.1</ecNumber>
    </recommendedName>
</protein>
<dbReference type="InterPro" id="IPR032675">
    <property type="entry name" value="LRR_dom_sf"/>
</dbReference>
<dbReference type="KEGG" id="dzi:111274152"/>
<evidence type="ECO:0000256" key="7">
    <source>
        <dbReference type="ARBA" id="ARBA00022692"/>
    </source>
</evidence>
<evidence type="ECO:0000256" key="1">
    <source>
        <dbReference type="ARBA" id="ARBA00004167"/>
    </source>
</evidence>
<keyword evidence="12 18" id="KW-0067">ATP-binding</keyword>
<feature type="chain" id="PRO_5028085695" description="non-specific serine/threonine protein kinase" evidence="20">
    <location>
        <begin position="23"/>
        <end position="904"/>
    </location>
</feature>
<evidence type="ECO:0000256" key="5">
    <source>
        <dbReference type="ARBA" id="ARBA00022614"/>
    </source>
</evidence>
<evidence type="ECO:0000256" key="13">
    <source>
        <dbReference type="ARBA" id="ARBA00022989"/>
    </source>
</evidence>
<evidence type="ECO:0000256" key="20">
    <source>
        <dbReference type="SAM" id="SignalP"/>
    </source>
</evidence>
<dbReference type="Proteomes" id="UP000515121">
    <property type="component" value="Unplaced"/>
</dbReference>
<evidence type="ECO:0000256" key="4">
    <source>
        <dbReference type="ARBA" id="ARBA00022553"/>
    </source>
</evidence>
<evidence type="ECO:0000256" key="6">
    <source>
        <dbReference type="ARBA" id="ARBA00022679"/>
    </source>
</evidence>
<keyword evidence="11" id="KW-0418">Kinase</keyword>
<dbReference type="PANTHER" id="PTHR45631">
    <property type="entry name" value="OS07G0107800 PROTEIN-RELATED"/>
    <property type="match status" value="1"/>
</dbReference>
<evidence type="ECO:0000256" key="15">
    <source>
        <dbReference type="ARBA" id="ARBA00023170"/>
    </source>
</evidence>
<keyword evidence="10 18" id="KW-0547">Nucleotide-binding</keyword>
<dbReference type="GeneID" id="111274152"/>
<dbReference type="SUPFAM" id="SSF52058">
    <property type="entry name" value="L domain-like"/>
    <property type="match status" value="1"/>
</dbReference>
<keyword evidence="13" id="KW-1133">Transmembrane helix</keyword>
<evidence type="ECO:0000256" key="12">
    <source>
        <dbReference type="ARBA" id="ARBA00022840"/>
    </source>
</evidence>